<reference evidence="2 3" key="1">
    <citation type="submission" date="2018-07" db="EMBL/GenBank/DDBJ databases">
        <title>Rhodosalinus sp. strain E84T genomic sequence and assembly.</title>
        <authorList>
            <person name="Liu Z.-W."/>
            <person name="Lu D.-C."/>
        </authorList>
    </citation>
    <scope>NUCLEOTIDE SEQUENCE [LARGE SCALE GENOMIC DNA]</scope>
    <source>
        <strain evidence="2 3">E84</strain>
    </source>
</reference>
<evidence type="ECO:0000313" key="3">
    <source>
        <dbReference type="Proteomes" id="UP000253370"/>
    </source>
</evidence>
<dbReference type="AlphaFoldDB" id="A0A365U5P1"/>
<dbReference type="Proteomes" id="UP000253370">
    <property type="component" value="Unassembled WGS sequence"/>
</dbReference>
<gene>
    <name evidence="2" type="ORF">DRV85_18105</name>
</gene>
<protein>
    <recommendedName>
        <fullName evidence="4">TadE-like protein</fullName>
    </recommendedName>
</protein>
<evidence type="ECO:0000256" key="1">
    <source>
        <dbReference type="SAM" id="Phobius"/>
    </source>
</evidence>
<keyword evidence="1" id="KW-1133">Transmembrane helix</keyword>
<dbReference type="OrthoDB" id="7876207at2"/>
<dbReference type="RefSeq" id="WP_113290881.1">
    <property type="nucleotide sequence ID" value="NZ_QNTQ01000028.1"/>
</dbReference>
<evidence type="ECO:0008006" key="4">
    <source>
        <dbReference type="Google" id="ProtNLM"/>
    </source>
</evidence>
<comment type="caution">
    <text evidence="2">The sequence shown here is derived from an EMBL/GenBank/DDBJ whole genome shotgun (WGS) entry which is preliminary data.</text>
</comment>
<accession>A0A365U5P1</accession>
<proteinExistence type="predicted"/>
<evidence type="ECO:0000313" key="2">
    <source>
        <dbReference type="EMBL" id="RBI82803.1"/>
    </source>
</evidence>
<dbReference type="EMBL" id="QNTQ01000028">
    <property type="protein sequence ID" value="RBI82803.1"/>
    <property type="molecule type" value="Genomic_DNA"/>
</dbReference>
<keyword evidence="1" id="KW-0472">Membrane</keyword>
<keyword evidence="3" id="KW-1185">Reference proteome</keyword>
<organism evidence="2 3">
    <name type="scientific">Rhodosalinus halophilus</name>
    <dbReference type="NCBI Taxonomy" id="2259333"/>
    <lineage>
        <taxon>Bacteria</taxon>
        <taxon>Pseudomonadati</taxon>
        <taxon>Pseudomonadota</taxon>
        <taxon>Alphaproteobacteria</taxon>
        <taxon>Rhodobacterales</taxon>
        <taxon>Paracoccaceae</taxon>
        <taxon>Rhodosalinus</taxon>
    </lineage>
</organism>
<feature type="transmembrane region" description="Helical" evidence="1">
    <location>
        <begin position="20"/>
        <end position="42"/>
    </location>
</feature>
<name>A0A365U5P1_9RHOB</name>
<sequence>MLRHIACLLARFARDTRASLTVEAAIMMPVLFWSFGATFVIFDAFRENSINEKAAYTIGDMLSRETGLITPEYMDNTLTLLEALTDTPTQDLGIRVSVIRWDEEDNLYDLRWSQARGNAEALDATEVSQWDGVLPTMVDEEQIILVETFIDYNSIMNIGLGDRTLTTFVYTRPRFAPQLVWSDVS</sequence>
<keyword evidence="1" id="KW-0812">Transmembrane</keyword>